<dbReference type="Proteomes" id="UP000265618">
    <property type="component" value="Unassembled WGS sequence"/>
</dbReference>
<dbReference type="PANTHER" id="PTHR13371">
    <property type="entry name" value="GLYCINE-, GLUTAMATE-, THIENYLCYCLOHEXYLPIPERIDINE-BINDING PROTEIN"/>
    <property type="match status" value="1"/>
</dbReference>
<evidence type="ECO:0000259" key="1">
    <source>
        <dbReference type="Pfam" id="PF21038"/>
    </source>
</evidence>
<dbReference type="GO" id="GO:0005929">
    <property type="term" value="C:cilium"/>
    <property type="evidence" value="ECO:0007669"/>
    <property type="project" value="TreeGrafter"/>
</dbReference>
<keyword evidence="3" id="KW-1185">Reference proteome</keyword>
<comment type="caution">
    <text evidence="2">The sequence shown here is derived from an EMBL/GenBank/DDBJ whole genome shotgun (WGS) entry which is preliminary data.</text>
</comment>
<dbReference type="PANTHER" id="PTHR13371:SF0">
    <property type="entry name" value="CENTROSOMAL PROTEIN OF 104 KDA"/>
    <property type="match status" value="1"/>
</dbReference>
<protein>
    <recommendedName>
        <fullName evidence="1">Centrosomal protein CEP104 N-terminal domain-containing protein</fullName>
    </recommendedName>
</protein>
<feature type="domain" description="Centrosomal protein CEP104 N-terminal" evidence="1">
    <location>
        <begin position="8"/>
        <end position="70"/>
    </location>
</feature>
<name>A0A9K3GRU3_9EUKA</name>
<organism evidence="2 3">
    <name type="scientific">Kipferlia bialata</name>
    <dbReference type="NCBI Taxonomy" id="797122"/>
    <lineage>
        <taxon>Eukaryota</taxon>
        <taxon>Metamonada</taxon>
        <taxon>Carpediemonas-like organisms</taxon>
        <taxon>Kipferlia</taxon>
    </lineage>
</organism>
<gene>
    <name evidence="2" type="ORF">KIPB_016153</name>
</gene>
<evidence type="ECO:0000313" key="3">
    <source>
        <dbReference type="Proteomes" id="UP000265618"/>
    </source>
</evidence>
<proteinExistence type="predicted"/>
<feature type="non-terminal residue" evidence="2">
    <location>
        <position position="1"/>
    </location>
</feature>
<reference evidence="2 3" key="1">
    <citation type="journal article" date="2018" name="PLoS ONE">
        <title>The draft genome of Kipferlia bialata reveals reductive genome evolution in fornicate parasites.</title>
        <authorList>
            <person name="Tanifuji G."/>
            <person name="Takabayashi S."/>
            <person name="Kume K."/>
            <person name="Takagi M."/>
            <person name="Nakayama T."/>
            <person name="Kamikawa R."/>
            <person name="Inagaki Y."/>
            <person name="Hashimoto T."/>
        </authorList>
    </citation>
    <scope>NUCLEOTIDE SEQUENCE [LARGE SCALE GENOMIC DNA]</scope>
    <source>
        <strain evidence="2">NY0173</strain>
    </source>
</reference>
<dbReference type="EMBL" id="BDIP01009622">
    <property type="protein sequence ID" value="GIQ92400.1"/>
    <property type="molecule type" value="Genomic_DNA"/>
</dbReference>
<dbReference type="AlphaFoldDB" id="A0A9K3GRU3"/>
<dbReference type="InterPro" id="IPR048739">
    <property type="entry name" value="CEP104_N"/>
</dbReference>
<evidence type="ECO:0000313" key="2">
    <source>
        <dbReference type="EMBL" id="GIQ92400.1"/>
    </source>
</evidence>
<sequence>DDDPFDPEINWRRLGHVSLGDNSKSAYKGRERQSITLNLTLRTMRLVMHEPHPTKYNPYNQVSLVSLVFTGNVLDPHVAVDFTHAEKKYGKY</sequence>
<accession>A0A9K3GRU3</accession>
<dbReference type="OrthoDB" id="66599at2759"/>
<dbReference type="InterPro" id="IPR052607">
    <property type="entry name" value="CEP104-like"/>
</dbReference>
<dbReference type="Pfam" id="PF21038">
    <property type="entry name" value="CEP104_N"/>
    <property type="match status" value="1"/>
</dbReference>
<feature type="non-terminal residue" evidence="2">
    <location>
        <position position="92"/>
    </location>
</feature>